<dbReference type="Proteomes" id="UP000179252">
    <property type="component" value="Unassembled WGS sequence"/>
</dbReference>
<protein>
    <submittedName>
        <fullName evidence="1">Uncharacterized protein</fullName>
    </submittedName>
</protein>
<accession>A0A1F5FW21</accession>
<evidence type="ECO:0000313" key="2">
    <source>
        <dbReference type="Proteomes" id="UP000179252"/>
    </source>
</evidence>
<sequence>MGKEILVPIGNIVTPAQERLIVRSEGINPVEIFYEGELRRLKEEGYYLMYFCAPLRATDQKSVFRHSKEALRAAGRVLGAGFNGKDVVYFIPHLHVFPLCNELRNPELRNIAKGFNRLLLLGSYFNGLLKFGDQISQGMNDEIETAQDVGMQIVNYEDFIKLAGLPSPEQALDNFVYLDRIFNFQILSHDSISSFLMERKKLP</sequence>
<comment type="caution">
    <text evidence="1">The sequence shown here is derived from an EMBL/GenBank/DDBJ whole genome shotgun (WGS) entry which is preliminary data.</text>
</comment>
<reference evidence="1 2" key="1">
    <citation type="journal article" date="2016" name="Nat. Commun.">
        <title>Thousands of microbial genomes shed light on interconnected biogeochemical processes in an aquifer system.</title>
        <authorList>
            <person name="Anantharaman K."/>
            <person name="Brown C.T."/>
            <person name="Hug L.A."/>
            <person name="Sharon I."/>
            <person name="Castelle C.J."/>
            <person name="Probst A.J."/>
            <person name="Thomas B.C."/>
            <person name="Singh A."/>
            <person name="Wilkins M.J."/>
            <person name="Karaoz U."/>
            <person name="Brodie E.L."/>
            <person name="Williams K.H."/>
            <person name="Hubbard S.S."/>
            <person name="Banfield J.F."/>
        </authorList>
    </citation>
    <scope>NUCLEOTIDE SEQUENCE [LARGE SCALE GENOMIC DNA]</scope>
</reference>
<gene>
    <name evidence="1" type="ORF">A2165_03125</name>
</gene>
<proteinExistence type="predicted"/>
<dbReference type="AlphaFoldDB" id="A0A1F5FW21"/>
<dbReference type="EMBL" id="MFAU01000038">
    <property type="protein sequence ID" value="OGD83820.1"/>
    <property type="molecule type" value="Genomic_DNA"/>
</dbReference>
<evidence type="ECO:0000313" key="1">
    <source>
        <dbReference type="EMBL" id="OGD83820.1"/>
    </source>
</evidence>
<organism evidence="1 2">
    <name type="scientific">Candidatus Curtissbacteria bacterium RBG_13_40_7</name>
    <dbReference type="NCBI Taxonomy" id="1797706"/>
    <lineage>
        <taxon>Bacteria</taxon>
        <taxon>Candidatus Curtissiibacteriota</taxon>
    </lineage>
</organism>
<name>A0A1F5FW21_9BACT</name>